<dbReference type="AlphaFoldDB" id="A0A132P458"/>
<reference evidence="2" key="2">
    <citation type="submission" date="2022-05" db="EMBL/GenBank/DDBJ databases">
        <title>Draft genome sequences of Clostridium perfringens strains isolated from Peru.</title>
        <authorList>
            <person name="Hurtado R."/>
            <person name="Lima L."/>
            <person name="Sousa T."/>
            <person name="Jaiswal A.K."/>
            <person name="Tiwari S."/>
            <person name="Maturrano L."/>
            <person name="Brenig B."/>
            <person name="Azevedo V."/>
        </authorList>
    </citation>
    <scope>NUCLEOTIDE SEQUENCE</scope>
    <source>
        <strain evidence="2">CP4</strain>
    </source>
</reference>
<reference evidence="1 3" key="1">
    <citation type="submission" date="2016-01" db="EMBL/GenBank/DDBJ databases">
        <title>Molecular Mechanisms for transfer of large genomic segments between Enterococcus faecium strains.</title>
        <authorList>
            <person name="Garcia-Solache M.A."/>
            <person name="Lebreton F."/>
            <person name="Mclaughlin R.E."/>
            <person name="Whiteaker J.D."/>
            <person name="Gilmore M.S."/>
            <person name="Rice L.B."/>
        </authorList>
    </citation>
    <scope>NUCLEOTIDE SEQUENCE [LARGE SCALE GENOMIC DNA]</scope>
    <source>
        <strain evidence="1 3">D344RRF x C68</strain>
    </source>
</reference>
<name>A0A132P458_ENTFC</name>
<dbReference type="RefSeq" id="WP_002307236.1">
    <property type="nucleotide sequence ID" value="NZ_CAACXZ010000004.1"/>
</dbReference>
<evidence type="ECO:0000313" key="1">
    <source>
        <dbReference type="EMBL" id="KWX17095.1"/>
    </source>
</evidence>
<proteinExistence type="predicted"/>
<protein>
    <submittedName>
        <fullName evidence="1">Uncharacterized protein</fullName>
    </submittedName>
</protein>
<organism evidence="1 3">
    <name type="scientific">Enterococcus faecium</name>
    <name type="common">Streptococcus faecium</name>
    <dbReference type="NCBI Taxonomy" id="1352"/>
    <lineage>
        <taxon>Bacteria</taxon>
        <taxon>Bacillati</taxon>
        <taxon>Bacillota</taxon>
        <taxon>Bacilli</taxon>
        <taxon>Lactobacillales</taxon>
        <taxon>Enterococcaceae</taxon>
        <taxon>Enterococcus</taxon>
    </lineage>
</organism>
<accession>A0A132P458</accession>
<gene>
    <name evidence="1" type="ORF">AWT83_00700</name>
    <name evidence="2" type="ORF">M3X98_06480</name>
</gene>
<dbReference type="EMBL" id="LRHK01000001">
    <property type="protein sequence ID" value="KWX17095.1"/>
    <property type="molecule type" value="Genomic_DNA"/>
</dbReference>
<sequence length="68" mass="7703">MPNNRSLLVFSITIKGAVFLIKELFNLNKRKDSIAKAIKLFLTRKTLIKQRNVLNLMTACLMGVLAII</sequence>
<dbReference type="PATRIC" id="fig|1352.805.peg.1824"/>
<dbReference type="EMBL" id="JAMWMK010000008">
    <property type="protein sequence ID" value="MDC4247701.1"/>
    <property type="molecule type" value="Genomic_DNA"/>
</dbReference>
<evidence type="ECO:0000313" key="3">
    <source>
        <dbReference type="Proteomes" id="UP000070452"/>
    </source>
</evidence>
<evidence type="ECO:0000313" key="2">
    <source>
        <dbReference type="EMBL" id="MDC4247701.1"/>
    </source>
</evidence>
<dbReference type="Proteomes" id="UP001141166">
    <property type="component" value="Unassembled WGS sequence"/>
</dbReference>
<dbReference type="Proteomes" id="UP000070452">
    <property type="component" value="Unassembled WGS sequence"/>
</dbReference>
<comment type="caution">
    <text evidence="1">The sequence shown here is derived from an EMBL/GenBank/DDBJ whole genome shotgun (WGS) entry which is preliminary data.</text>
</comment>